<protein>
    <submittedName>
        <fullName evidence="1">Uncharacterized protein</fullName>
    </submittedName>
</protein>
<proteinExistence type="predicted"/>
<reference evidence="1" key="2">
    <citation type="submission" date="2015-03" db="EMBL/GenBank/DDBJ databases">
        <authorList>
            <person name="Chow C.-E.T."/>
            <person name="Winget D.M."/>
            <person name="White R.A.III."/>
            <person name="Hallam S.J."/>
            <person name="Suttle C.A."/>
        </authorList>
    </citation>
    <scope>NUCLEOTIDE SEQUENCE</scope>
    <source>
        <strain evidence="1">Oxic1_6</strain>
    </source>
</reference>
<name>A0A0F7LAN6_9VIRU</name>
<evidence type="ECO:0000313" key="1">
    <source>
        <dbReference type="EMBL" id="AKH48226.1"/>
    </source>
</evidence>
<sequence>MTANGHRWTFGRNRRESWALCPAGSAWLSSAGLELYGVSVVPLPVMDALWALWRAPR</sequence>
<accession>A0A0F7LAN6</accession>
<reference evidence="1" key="1">
    <citation type="journal article" date="2015" name="Front. Microbiol.">
        <title>Combining genomic sequencing methods to explore viral diversity and reveal potential virus-host interactions.</title>
        <authorList>
            <person name="Chow C.E."/>
            <person name="Winget D.M."/>
            <person name="White R.A.III."/>
            <person name="Hallam S.J."/>
            <person name="Suttle C.A."/>
        </authorList>
    </citation>
    <scope>NUCLEOTIDE SEQUENCE</scope>
    <source>
        <strain evidence="1">Oxic1_6</strain>
    </source>
</reference>
<organism evidence="1">
    <name type="scientific">uncultured marine virus</name>
    <dbReference type="NCBI Taxonomy" id="186617"/>
    <lineage>
        <taxon>Viruses</taxon>
        <taxon>environmental samples</taxon>
    </lineage>
</organism>
<dbReference type="EMBL" id="KR029601">
    <property type="protein sequence ID" value="AKH48226.1"/>
    <property type="molecule type" value="Genomic_DNA"/>
</dbReference>